<keyword evidence="3" id="KW-0378">Hydrolase</keyword>
<sequence>MRLHRRHVLAALAAGLCTPGAVLAEPQEPRWIREDYAAARRGFETRLLRRGPAPGDAPPLEAPPGVRAISYRSDGLDLVAWVSQTGDPARLRPGILVLHGGNALWPGHWDIARPFAEAGFVALMPAVRAENGLPGAFSGFYDETADVVAAAETLRALPGVDPARLFVAGHSVGGTLTLLAALASPLFRGAASFSGNPDAAAFFRHFTEDLRFDPGRPAEFEMRSAACFAANFRCPVLMLRAGTETRSDAANRLTVSRAASAGLRVERGVIEGDHSSALPGEIVESLRFFAAL</sequence>
<dbReference type="InterPro" id="IPR050261">
    <property type="entry name" value="FrsA_esterase"/>
</dbReference>
<accession>A0A7W6H7G1</accession>
<evidence type="ECO:0000313" key="3">
    <source>
        <dbReference type="EMBL" id="MBB3999966.1"/>
    </source>
</evidence>
<dbReference type="RefSeq" id="WP_183201461.1">
    <property type="nucleotide sequence ID" value="NZ_JACIEK010000013.1"/>
</dbReference>
<keyword evidence="3" id="KW-0031">Aminopeptidase</keyword>
<dbReference type="Pfam" id="PF00326">
    <property type="entry name" value="Peptidase_S9"/>
    <property type="match status" value="1"/>
</dbReference>
<organism evidence="3 4">
    <name type="scientific">Aureimonas pseudogalii</name>
    <dbReference type="NCBI Taxonomy" id="1744844"/>
    <lineage>
        <taxon>Bacteria</taxon>
        <taxon>Pseudomonadati</taxon>
        <taxon>Pseudomonadota</taxon>
        <taxon>Alphaproteobacteria</taxon>
        <taxon>Hyphomicrobiales</taxon>
        <taxon>Aurantimonadaceae</taxon>
        <taxon>Aureimonas</taxon>
    </lineage>
</organism>
<gene>
    <name evidence="3" type="ORF">GGR04_003838</name>
</gene>
<evidence type="ECO:0000313" key="4">
    <source>
        <dbReference type="Proteomes" id="UP000542776"/>
    </source>
</evidence>
<dbReference type="GO" id="GO:0004177">
    <property type="term" value="F:aminopeptidase activity"/>
    <property type="evidence" value="ECO:0007669"/>
    <property type="project" value="UniProtKB-KW"/>
</dbReference>
<dbReference type="EMBL" id="JACIEK010000013">
    <property type="protein sequence ID" value="MBB3999966.1"/>
    <property type="molecule type" value="Genomic_DNA"/>
</dbReference>
<keyword evidence="3" id="KW-0645">Protease</keyword>
<protein>
    <submittedName>
        <fullName evidence="3">Dipeptidyl aminopeptidase/acylaminoacyl peptidase</fullName>
    </submittedName>
</protein>
<dbReference type="PANTHER" id="PTHR22946">
    <property type="entry name" value="DIENELACTONE HYDROLASE DOMAIN-CONTAINING PROTEIN-RELATED"/>
    <property type="match status" value="1"/>
</dbReference>
<dbReference type="SUPFAM" id="SSF53474">
    <property type="entry name" value="alpha/beta-Hydrolases"/>
    <property type="match status" value="1"/>
</dbReference>
<feature type="signal peptide" evidence="1">
    <location>
        <begin position="1"/>
        <end position="24"/>
    </location>
</feature>
<reference evidence="3 4" key="1">
    <citation type="submission" date="2020-08" db="EMBL/GenBank/DDBJ databases">
        <title>Genomic Encyclopedia of Type Strains, Phase IV (KMG-IV): sequencing the most valuable type-strain genomes for metagenomic binning, comparative biology and taxonomic classification.</title>
        <authorList>
            <person name="Goeker M."/>
        </authorList>
    </citation>
    <scope>NUCLEOTIDE SEQUENCE [LARGE SCALE GENOMIC DNA]</scope>
    <source>
        <strain evidence="3 4">DSM 102238</strain>
    </source>
</reference>
<dbReference type="Proteomes" id="UP000542776">
    <property type="component" value="Unassembled WGS sequence"/>
</dbReference>
<dbReference type="GO" id="GO:0008236">
    <property type="term" value="F:serine-type peptidase activity"/>
    <property type="evidence" value="ECO:0007669"/>
    <property type="project" value="InterPro"/>
</dbReference>
<feature type="chain" id="PRO_5030813241" evidence="1">
    <location>
        <begin position="25"/>
        <end position="292"/>
    </location>
</feature>
<evidence type="ECO:0000259" key="2">
    <source>
        <dbReference type="Pfam" id="PF00326"/>
    </source>
</evidence>
<name>A0A7W6H7G1_9HYPH</name>
<dbReference type="GO" id="GO:0006508">
    <property type="term" value="P:proteolysis"/>
    <property type="evidence" value="ECO:0007669"/>
    <property type="project" value="InterPro"/>
</dbReference>
<feature type="domain" description="Peptidase S9 prolyl oligopeptidase catalytic" evidence="2">
    <location>
        <begin position="142"/>
        <end position="241"/>
    </location>
</feature>
<dbReference type="InterPro" id="IPR029058">
    <property type="entry name" value="AB_hydrolase_fold"/>
</dbReference>
<dbReference type="InterPro" id="IPR001375">
    <property type="entry name" value="Peptidase_S9_cat"/>
</dbReference>
<comment type="caution">
    <text evidence="3">The sequence shown here is derived from an EMBL/GenBank/DDBJ whole genome shotgun (WGS) entry which is preliminary data.</text>
</comment>
<dbReference type="AlphaFoldDB" id="A0A7W6H7G1"/>
<evidence type="ECO:0000256" key="1">
    <source>
        <dbReference type="SAM" id="SignalP"/>
    </source>
</evidence>
<keyword evidence="1" id="KW-0732">Signal</keyword>
<proteinExistence type="predicted"/>
<dbReference type="Gene3D" id="3.40.50.1820">
    <property type="entry name" value="alpha/beta hydrolase"/>
    <property type="match status" value="1"/>
</dbReference>
<keyword evidence="4" id="KW-1185">Reference proteome</keyword>